<dbReference type="InterPro" id="IPR007349">
    <property type="entry name" value="DUF418"/>
</dbReference>
<dbReference type="AlphaFoldDB" id="A0A7K1LMP7"/>
<reference evidence="3 4" key="1">
    <citation type="submission" date="2019-07" db="EMBL/GenBank/DDBJ databases">
        <title>Gramella aestuarii sp. nov., isolated from a tidal flat, and emended description of Gramella echinicola.</title>
        <authorList>
            <person name="Liu L."/>
        </authorList>
    </citation>
    <scope>NUCLEOTIDE SEQUENCE [LARGE SCALE GENOMIC DNA]</scope>
    <source>
        <strain evidence="3 4">BS12</strain>
    </source>
</reference>
<evidence type="ECO:0000313" key="3">
    <source>
        <dbReference type="EMBL" id="MUP42076.1"/>
    </source>
</evidence>
<dbReference type="EMBL" id="VJVW01000002">
    <property type="protein sequence ID" value="MUP42076.1"/>
    <property type="molecule type" value="Genomic_DNA"/>
</dbReference>
<name>A0A7K1LMP7_9FLAO</name>
<feature type="transmembrane region" description="Helical" evidence="1">
    <location>
        <begin position="361"/>
        <end position="380"/>
    </location>
</feature>
<keyword evidence="1" id="KW-1133">Transmembrane helix</keyword>
<evidence type="ECO:0000256" key="1">
    <source>
        <dbReference type="SAM" id="Phobius"/>
    </source>
</evidence>
<feature type="transmembrane region" description="Helical" evidence="1">
    <location>
        <begin position="276"/>
        <end position="298"/>
    </location>
</feature>
<feature type="transmembrane region" description="Helical" evidence="1">
    <location>
        <begin position="151"/>
        <end position="168"/>
    </location>
</feature>
<dbReference type="RefSeq" id="WP_156274951.1">
    <property type="nucleotide sequence ID" value="NZ_BAABGI010000001.1"/>
</dbReference>
<evidence type="ECO:0000313" key="4">
    <source>
        <dbReference type="Proteomes" id="UP000460416"/>
    </source>
</evidence>
<feature type="transmembrane region" description="Helical" evidence="1">
    <location>
        <begin position="387"/>
        <end position="410"/>
    </location>
</feature>
<feature type="transmembrane region" description="Helical" evidence="1">
    <location>
        <begin position="109"/>
        <end position="131"/>
    </location>
</feature>
<dbReference type="Proteomes" id="UP000460416">
    <property type="component" value="Unassembled WGS sequence"/>
</dbReference>
<dbReference type="PANTHER" id="PTHR30590">
    <property type="entry name" value="INNER MEMBRANE PROTEIN"/>
    <property type="match status" value="1"/>
</dbReference>
<keyword evidence="4" id="KW-1185">Reference proteome</keyword>
<protein>
    <submittedName>
        <fullName evidence="3">DUF418 domain-containing protein</fullName>
    </submittedName>
</protein>
<proteinExistence type="predicted"/>
<feature type="transmembrane region" description="Helical" evidence="1">
    <location>
        <begin position="66"/>
        <end position="89"/>
    </location>
</feature>
<accession>A0A7K1LMP7</accession>
<evidence type="ECO:0000259" key="2">
    <source>
        <dbReference type="Pfam" id="PF04235"/>
    </source>
</evidence>
<feature type="domain" description="DUF418" evidence="2">
    <location>
        <begin position="264"/>
        <end position="425"/>
    </location>
</feature>
<feature type="transmembrane region" description="Helical" evidence="1">
    <location>
        <begin position="319"/>
        <end position="341"/>
    </location>
</feature>
<feature type="transmembrane region" description="Helical" evidence="1">
    <location>
        <begin position="25"/>
        <end position="46"/>
    </location>
</feature>
<sequence length="446" mass="51096">MQINPTSLTPIKASQRIHSLDIMRGIVLCGILLMNINGFGLAGAYANPTVSGGASGLNLYTWIGTTMFFEGTMRALFSLLFGVGMYILLSRLEQKGAGIQAANIYFRRLLWLLVFGLIHGYLLLWTGEILYDYALMGFLVFSFRNLKARTLLLSAILLFGIGTAWNYFEYRNDEKMLQNVQLAQEYKSSGRELSTEMEAATARWQEIEKERSAETVANTTRNMRKDYFSVVSFLAPENMETDTLWFYRYDVWDILSMMLLGIALFKWNLLSARRSYKFYGLIGIICYAIGLGVNYYELRIIMADNFSFLAYSRAGITYELGRVFVAMGHVSLIMIFCKMPILNWLQNSLAAVGKMALTNYVMHSVICMFIFTGVGLGLFGKLQRYELLYVVFGIWVFQLILSPIWLRYFYFGPLEWVWRNLSYKKKHAFRKRLGEAPVIAEGSIAK</sequence>
<keyword evidence="1" id="KW-0812">Transmembrane</keyword>
<dbReference type="Pfam" id="PF04235">
    <property type="entry name" value="DUF418"/>
    <property type="match status" value="1"/>
</dbReference>
<gene>
    <name evidence="3" type="ORF">FLP08_05795</name>
</gene>
<keyword evidence="1" id="KW-0472">Membrane</keyword>
<comment type="caution">
    <text evidence="3">The sequence shown here is derived from an EMBL/GenBank/DDBJ whole genome shotgun (WGS) entry which is preliminary data.</text>
</comment>
<dbReference type="OrthoDB" id="9807744at2"/>
<organism evidence="3 4">
    <name type="scientific">Christiangramia aestuarii</name>
    <dbReference type="NCBI Taxonomy" id="1028746"/>
    <lineage>
        <taxon>Bacteria</taxon>
        <taxon>Pseudomonadati</taxon>
        <taxon>Bacteroidota</taxon>
        <taxon>Flavobacteriia</taxon>
        <taxon>Flavobacteriales</taxon>
        <taxon>Flavobacteriaceae</taxon>
        <taxon>Christiangramia</taxon>
    </lineage>
</organism>
<dbReference type="InterPro" id="IPR052529">
    <property type="entry name" value="Bact_Transport_Assoc"/>
</dbReference>
<dbReference type="PANTHER" id="PTHR30590:SF2">
    <property type="entry name" value="INNER MEMBRANE PROTEIN"/>
    <property type="match status" value="1"/>
</dbReference>